<name>A0A7R9VAA0_9CHLO</name>
<feature type="domain" description="UspA" evidence="1">
    <location>
        <begin position="2"/>
        <end position="47"/>
    </location>
</feature>
<protein>
    <recommendedName>
        <fullName evidence="1">UspA domain-containing protein</fullName>
    </recommendedName>
</protein>
<proteinExistence type="predicted"/>
<accession>A0A7R9VAA0</accession>
<evidence type="ECO:0000259" key="1">
    <source>
        <dbReference type="Pfam" id="PF00582"/>
    </source>
</evidence>
<gene>
    <name evidence="2" type="ORF">CEUR00632_LOCUS9493</name>
</gene>
<dbReference type="InterPro" id="IPR006016">
    <property type="entry name" value="UspA"/>
</dbReference>
<evidence type="ECO:0000313" key="2">
    <source>
        <dbReference type="EMBL" id="CAD8289454.1"/>
    </source>
</evidence>
<dbReference type="EMBL" id="HBEC01020307">
    <property type="protein sequence ID" value="CAD8289454.1"/>
    <property type="molecule type" value="Transcribed_RNA"/>
</dbReference>
<organism evidence="2">
    <name type="scientific">Chlamydomonas euryale</name>
    <dbReference type="NCBI Taxonomy" id="1486919"/>
    <lineage>
        <taxon>Eukaryota</taxon>
        <taxon>Viridiplantae</taxon>
        <taxon>Chlorophyta</taxon>
        <taxon>core chlorophytes</taxon>
        <taxon>Chlorophyceae</taxon>
        <taxon>CS clade</taxon>
        <taxon>Chlamydomonadales</taxon>
        <taxon>Chlamydomonadaceae</taxon>
        <taxon>Chlamydomonas</taxon>
    </lineage>
</organism>
<reference evidence="2" key="1">
    <citation type="submission" date="2021-01" db="EMBL/GenBank/DDBJ databases">
        <authorList>
            <person name="Corre E."/>
            <person name="Pelletier E."/>
            <person name="Niang G."/>
            <person name="Scheremetjew M."/>
            <person name="Finn R."/>
            <person name="Kale V."/>
            <person name="Holt S."/>
            <person name="Cochrane G."/>
            <person name="Meng A."/>
            <person name="Brown T."/>
            <person name="Cohen L."/>
        </authorList>
    </citation>
    <scope>NUCLEOTIDE SEQUENCE</scope>
    <source>
        <strain evidence="2">CCMP219</strain>
    </source>
</reference>
<dbReference type="SUPFAM" id="SSF52402">
    <property type="entry name" value="Adenine nucleotide alpha hydrolases-like"/>
    <property type="match status" value="1"/>
</dbReference>
<dbReference type="Gene3D" id="3.40.50.12370">
    <property type="match status" value="1"/>
</dbReference>
<sequence length="126" mass="13384">MISHEAENMNADLVVLASQSRGGWEELLAGSVARCLVQCCLQPIAVLHLRHSFQSSRALAAALAASPAASGKKTGNTSMATAGVIAQNFTTEKRNLMIAVAASKESEDACRWTLSNVYRLGTSMNF</sequence>
<dbReference type="Pfam" id="PF00582">
    <property type="entry name" value="Usp"/>
    <property type="match status" value="1"/>
</dbReference>
<dbReference type="AlphaFoldDB" id="A0A7R9VAA0"/>